<feature type="region of interest" description="Disordered" evidence="1">
    <location>
        <begin position="321"/>
        <end position="357"/>
    </location>
</feature>
<dbReference type="Proteomes" id="UP001497453">
    <property type="component" value="Chromosome 10"/>
</dbReference>
<evidence type="ECO:0000256" key="1">
    <source>
        <dbReference type="SAM" id="MobiDB-lite"/>
    </source>
</evidence>
<reference evidence="5" key="1">
    <citation type="submission" date="2024-04" db="EMBL/GenBank/DDBJ databases">
        <authorList>
            <person name="Shaw F."/>
            <person name="Minotto A."/>
        </authorList>
    </citation>
    <scope>NUCLEOTIDE SEQUENCE [LARGE SCALE GENOMIC DNA]</scope>
</reference>
<feature type="domain" description="DUF6533" evidence="3">
    <location>
        <begin position="24"/>
        <end position="68"/>
    </location>
</feature>
<keyword evidence="5" id="KW-1185">Reference proteome</keyword>
<accession>A0ABP1CS70</accession>
<protein>
    <recommendedName>
        <fullName evidence="3">DUF6533 domain-containing protein</fullName>
    </recommendedName>
</protein>
<evidence type="ECO:0000313" key="5">
    <source>
        <dbReference type="Proteomes" id="UP001497453"/>
    </source>
</evidence>
<keyword evidence="2" id="KW-1133">Transmembrane helix</keyword>
<evidence type="ECO:0000313" key="4">
    <source>
        <dbReference type="EMBL" id="CAL1697639.1"/>
    </source>
</evidence>
<gene>
    <name evidence="4" type="ORF">GFSPODELE1_LOCUS1770</name>
</gene>
<feature type="transmembrane region" description="Helical" evidence="2">
    <location>
        <begin position="119"/>
        <end position="140"/>
    </location>
</feature>
<organism evidence="4 5">
    <name type="scientific">Somion occarium</name>
    <dbReference type="NCBI Taxonomy" id="3059160"/>
    <lineage>
        <taxon>Eukaryota</taxon>
        <taxon>Fungi</taxon>
        <taxon>Dikarya</taxon>
        <taxon>Basidiomycota</taxon>
        <taxon>Agaricomycotina</taxon>
        <taxon>Agaricomycetes</taxon>
        <taxon>Polyporales</taxon>
        <taxon>Cerrenaceae</taxon>
        <taxon>Somion</taxon>
    </lineage>
</organism>
<feature type="transmembrane region" description="Helical" evidence="2">
    <location>
        <begin position="53"/>
        <end position="73"/>
    </location>
</feature>
<evidence type="ECO:0000259" key="3">
    <source>
        <dbReference type="Pfam" id="PF20151"/>
    </source>
</evidence>
<feature type="transmembrane region" description="Helical" evidence="2">
    <location>
        <begin position="20"/>
        <end position="41"/>
    </location>
</feature>
<evidence type="ECO:0000256" key="2">
    <source>
        <dbReference type="SAM" id="Phobius"/>
    </source>
</evidence>
<keyword evidence="2" id="KW-0472">Membrane</keyword>
<name>A0ABP1CS70_9APHY</name>
<keyword evidence="2" id="KW-0812">Transmembrane</keyword>
<dbReference type="EMBL" id="OZ037953">
    <property type="protein sequence ID" value="CAL1697639.1"/>
    <property type="molecule type" value="Genomic_DNA"/>
</dbReference>
<proteinExistence type="predicted"/>
<sequence length="373" mass="40550">MSTELGLTPEQVISVITSTRVIACCDVAALVVLLYDIVLTFPQEVASIWRRKLTGVTVLFAINRYAVLANLFLQTLTGFWMPRTIIGYVTVSILPDRWHLLGLAAFATLRVWAICGRRWFPTISVFLFSMFVPCVNIYGFSIPADMMLIESGPLTGCFIDVLNPPYRYTSAEILRESRRLNMKTELSSLLLRNGSVQFSVLLTLNLMTVIFDILSIATTSNTDEASAFVYISEALSSILISRFLLDLRAVYLPSTNKTLSLSNISSVHFASAVAGNIGASLDLSWTAAPEDALTEGEGEKAQFSSTPLAIGLLPSEPSVSWSGHEGDGNGGGHCSMIVNSPVGSPIGNDRPDTQPVADLSMHYGESIELKPRA</sequence>
<dbReference type="Pfam" id="PF20151">
    <property type="entry name" value="DUF6533"/>
    <property type="match status" value="1"/>
</dbReference>
<dbReference type="InterPro" id="IPR045340">
    <property type="entry name" value="DUF6533"/>
</dbReference>